<evidence type="ECO:0000313" key="3">
    <source>
        <dbReference type="EMBL" id="GJT54499.1"/>
    </source>
</evidence>
<accession>A0ABQ5EU64</accession>
<feature type="region of interest" description="Disordered" evidence="2">
    <location>
        <begin position="444"/>
        <end position="476"/>
    </location>
</feature>
<evidence type="ECO:0000313" key="4">
    <source>
        <dbReference type="Proteomes" id="UP001151760"/>
    </source>
</evidence>
<evidence type="ECO:0000256" key="2">
    <source>
        <dbReference type="SAM" id="MobiDB-lite"/>
    </source>
</evidence>
<proteinExistence type="predicted"/>
<sequence length="1090" mass="123060">MEKKLLALIKQRLNVTTVTGEVTFLENAGHQGIRGIEMETPANALVITDGMGYDWSYQAEEGPTNFDLMAHSSSGSSSSDTEREALNKSNLEIIGYQIGLESLEARIVVHEKNEAIYEENIEFLKYDVQVKDISIKDLKNQLEEALKEKDDLKLKLEKFEESSQNLTKLINSQISAKDKTGLGYDGQMNESEVVHSVFNSRESDVDDNPVNDRFKTGEGFHAVPPPYTGNYMPPRLDLSFAGLDESIFKSAVRKTTTSVPEIETSISKTSKNIVEKPKIVRPSAPIIEEWDTDNDNDSVFRPKSDQTKLKFTKINFVKSGENVKSINKENTHRQVEYPRKSQSTRGNRRNWNGMMTQKLGNGYEFIKKACFVCESFNHLIKDCDFHDNKMIEKPMLNNKGRVTGQRDIRPVWNNAQRVNHQNKLTHLHPKRNFVPTAVATKSRQVPVNAAKQSSSRAAASISTARPVNTAAPKPKVNDALPTPYSYFQAYSPVKKPINKRTTVTDINFNKKINTAKVNNVTTAGPKAVVSAAKGNGENAVKSSACWIWRPTKQTQDQGIFDSGCSRHMTGNKSFLTDYQEIDGGFVAFRGSPKGDDDEEYTIAITIVLPTEEPDNSLSMGDEHLSTIPETESDELMKSSVENLVPIPSDDDESFSNEDVPKEIYSNPLFDEEIISTKIDPHHFNVESDLIESLLNQDTSIISSPKIDSLLEEFSGELAHIDLIPPGINEADFNPEEEIRLVEKLLYDNSSPRPPEEFNFENSDAIIESFSPSPIPVEDSDSLMEEIDLFLTPDDSMPPGIENDDYDSEMDILFLEELLSNDSPSLNENESFHFDVPSSPRPPAKPPDDGIYFEHDTGVFTKVVDDISDNSTREIYVHVPNVLPTLPTLSSMFDTLLLFSSKNEDKVYLLSHRGFKTFSLSSESPMMTHGGDSYILDVPYKGLKTKQKRRLSFKILRRLRVIRDQDEVRILQKSQENGQNRTITDTGKEREYKSQENAIKSLVDDVRNLVMNSCVEIENKNLREEIARFSKELKDVSNGSKSVYKFCNDAVDVKEELSKRTAQFEKDFAKLERQNISFELELQKRFKKTIL</sequence>
<feature type="compositionally biased region" description="Low complexity" evidence="2">
    <location>
        <begin position="449"/>
        <end position="464"/>
    </location>
</feature>
<keyword evidence="4" id="KW-1185">Reference proteome</keyword>
<keyword evidence="1" id="KW-0175">Coiled coil</keyword>
<reference evidence="3" key="2">
    <citation type="submission" date="2022-01" db="EMBL/GenBank/DDBJ databases">
        <authorList>
            <person name="Yamashiro T."/>
            <person name="Shiraishi A."/>
            <person name="Satake H."/>
            <person name="Nakayama K."/>
        </authorList>
    </citation>
    <scope>NUCLEOTIDE SEQUENCE</scope>
</reference>
<dbReference type="Proteomes" id="UP001151760">
    <property type="component" value="Unassembled WGS sequence"/>
</dbReference>
<comment type="caution">
    <text evidence="3">The sequence shown here is derived from an EMBL/GenBank/DDBJ whole genome shotgun (WGS) entry which is preliminary data.</text>
</comment>
<dbReference type="EMBL" id="BQNB010016677">
    <property type="protein sequence ID" value="GJT54499.1"/>
    <property type="molecule type" value="Genomic_DNA"/>
</dbReference>
<evidence type="ECO:0000256" key="1">
    <source>
        <dbReference type="SAM" id="Coils"/>
    </source>
</evidence>
<reference evidence="3" key="1">
    <citation type="journal article" date="2022" name="Int. J. Mol. Sci.">
        <title>Draft Genome of Tanacetum Coccineum: Genomic Comparison of Closely Related Tanacetum-Family Plants.</title>
        <authorList>
            <person name="Yamashiro T."/>
            <person name="Shiraishi A."/>
            <person name="Nakayama K."/>
            <person name="Satake H."/>
        </authorList>
    </citation>
    <scope>NUCLEOTIDE SEQUENCE</scope>
</reference>
<feature type="coiled-coil region" evidence="1">
    <location>
        <begin position="100"/>
        <end position="169"/>
    </location>
</feature>
<organism evidence="3 4">
    <name type="scientific">Tanacetum coccineum</name>
    <dbReference type="NCBI Taxonomy" id="301880"/>
    <lineage>
        <taxon>Eukaryota</taxon>
        <taxon>Viridiplantae</taxon>
        <taxon>Streptophyta</taxon>
        <taxon>Embryophyta</taxon>
        <taxon>Tracheophyta</taxon>
        <taxon>Spermatophyta</taxon>
        <taxon>Magnoliopsida</taxon>
        <taxon>eudicotyledons</taxon>
        <taxon>Gunneridae</taxon>
        <taxon>Pentapetalae</taxon>
        <taxon>asterids</taxon>
        <taxon>campanulids</taxon>
        <taxon>Asterales</taxon>
        <taxon>Asteraceae</taxon>
        <taxon>Asteroideae</taxon>
        <taxon>Anthemideae</taxon>
        <taxon>Anthemidinae</taxon>
        <taxon>Tanacetum</taxon>
    </lineage>
</organism>
<gene>
    <name evidence="3" type="ORF">Tco_0989553</name>
</gene>
<feature type="coiled-coil region" evidence="1">
    <location>
        <begin position="1011"/>
        <end position="1073"/>
    </location>
</feature>
<name>A0ABQ5EU64_9ASTR</name>
<protein>
    <submittedName>
        <fullName evidence="3">Uncharacterized protein</fullName>
    </submittedName>
</protein>